<dbReference type="PANTHER" id="PTHR43875">
    <property type="entry name" value="MALTODEXTRIN IMPORT ATP-BINDING PROTEIN MSMX"/>
    <property type="match status" value="1"/>
</dbReference>
<dbReference type="InterPro" id="IPR012340">
    <property type="entry name" value="NA-bd_OB-fold"/>
</dbReference>
<evidence type="ECO:0000313" key="8">
    <source>
        <dbReference type="Proteomes" id="UP000054683"/>
    </source>
</evidence>
<dbReference type="InterPro" id="IPR003593">
    <property type="entry name" value="AAA+_ATPase"/>
</dbReference>
<dbReference type="Pfam" id="PF17912">
    <property type="entry name" value="OB_MalK"/>
    <property type="match status" value="1"/>
</dbReference>
<keyword evidence="4" id="KW-0547">Nucleotide-binding</keyword>
<dbReference type="GO" id="GO:0055052">
    <property type="term" value="C:ATP-binding cassette (ABC) transporter complex, substrate-binding subunit-containing"/>
    <property type="evidence" value="ECO:0007669"/>
    <property type="project" value="TreeGrafter"/>
</dbReference>
<dbReference type="GO" id="GO:0008643">
    <property type="term" value="P:carbohydrate transport"/>
    <property type="evidence" value="ECO:0007669"/>
    <property type="project" value="InterPro"/>
</dbReference>
<dbReference type="EMBL" id="FCOK02000046">
    <property type="protein sequence ID" value="SAL53853.1"/>
    <property type="molecule type" value="Genomic_DNA"/>
</dbReference>
<dbReference type="SUPFAM" id="SSF50331">
    <property type="entry name" value="MOP-like"/>
    <property type="match status" value="1"/>
</dbReference>
<dbReference type="GO" id="GO:0005524">
    <property type="term" value="F:ATP binding"/>
    <property type="evidence" value="ECO:0007669"/>
    <property type="project" value="UniProtKB-KW"/>
</dbReference>
<reference evidence="7 8" key="1">
    <citation type="submission" date="2016-01" db="EMBL/GenBank/DDBJ databases">
        <authorList>
            <person name="Oliw E.H."/>
        </authorList>
    </citation>
    <scope>NUCLEOTIDE SEQUENCE [LARGE SCALE GENOMIC DNA]</scope>
    <source>
        <strain evidence="7">LMG 27134</strain>
    </source>
</reference>
<dbReference type="Gene3D" id="2.40.50.140">
    <property type="entry name" value="Nucleic acid-binding proteins"/>
    <property type="match status" value="1"/>
</dbReference>
<dbReference type="InterPro" id="IPR008995">
    <property type="entry name" value="Mo/tungstate-bd_C_term_dom"/>
</dbReference>
<feature type="domain" description="ABC transporter" evidence="6">
    <location>
        <begin position="4"/>
        <end position="234"/>
    </location>
</feature>
<proteinExistence type="predicted"/>
<dbReference type="OrthoDB" id="5298774at2"/>
<evidence type="ECO:0000256" key="3">
    <source>
        <dbReference type="ARBA" id="ARBA00022519"/>
    </source>
</evidence>
<keyword evidence="3" id="KW-0997">Cell inner membrane</keyword>
<evidence type="ECO:0000313" key="7">
    <source>
        <dbReference type="EMBL" id="SAL53853.1"/>
    </source>
</evidence>
<dbReference type="RefSeq" id="WP_062090031.1">
    <property type="nucleotide sequence ID" value="NZ_FCOK02000046.1"/>
</dbReference>
<dbReference type="PANTHER" id="PTHR43875:SF14">
    <property type="entry name" value="ABC TRANSPORTER ATP-BINDING PROTEIN"/>
    <property type="match status" value="1"/>
</dbReference>
<keyword evidence="5" id="KW-0067">ATP-binding</keyword>
<evidence type="ECO:0000256" key="1">
    <source>
        <dbReference type="ARBA" id="ARBA00022448"/>
    </source>
</evidence>
<dbReference type="Gene3D" id="2.40.50.100">
    <property type="match status" value="1"/>
</dbReference>
<dbReference type="CDD" id="cd03301">
    <property type="entry name" value="ABC_MalK_N"/>
    <property type="match status" value="1"/>
</dbReference>
<name>A0A158IBU8_9BURK</name>
<keyword evidence="2" id="KW-1003">Cell membrane</keyword>
<dbReference type="InterPro" id="IPR047641">
    <property type="entry name" value="ABC_transpr_MalK/UgpC-like"/>
</dbReference>
<dbReference type="InterPro" id="IPR017871">
    <property type="entry name" value="ABC_transporter-like_CS"/>
</dbReference>
<keyword evidence="3" id="KW-0472">Membrane</keyword>
<organism evidence="7 8">
    <name type="scientific">Caballeronia udeis</name>
    <dbReference type="NCBI Taxonomy" id="1232866"/>
    <lineage>
        <taxon>Bacteria</taxon>
        <taxon>Pseudomonadati</taxon>
        <taxon>Pseudomonadota</taxon>
        <taxon>Betaproteobacteria</taxon>
        <taxon>Burkholderiales</taxon>
        <taxon>Burkholderiaceae</taxon>
        <taxon>Caballeronia</taxon>
    </lineage>
</organism>
<dbReference type="Proteomes" id="UP000054683">
    <property type="component" value="Unassembled WGS sequence"/>
</dbReference>
<gene>
    <name evidence="7" type="ORF">AWB69_05699</name>
</gene>
<dbReference type="InterPro" id="IPR040582">
    <property type="entry name" value="OB_MalK-like"/>
</dbReference>
<keyword evidence="1" id="KW-0813">Transport</keyword>
<dbReference type="InterPro" id="IPR003439">
    <property type="entry name" value="ABC_transporter-like_ATP-bd"/>
</dbReference>
<evidence type="ECO:0000256" key="4">
    <source>
        <dbReference type="ARBA" id="ARBA00022741"/>
    </source>
</evidence>
<dbReference type="InterPro" id="IPR027417">
    <property type="entry name" value="P-loop_NTPase"/>
</dbReference>
<protein>
    <submittedName>
        <fullName evidence="7">Sugar ABC transporter ATPase</fullName>
    </submittedName>
</protein>
<dbReference type="GO" id="GO:0016887">
    <property type="term" value="F:ATP hydrolysis activity"/>
    <property type="evidence" value="ECO:0007669"/>
    <property type="project" value="InterPro"/>
</dbReference>
<sequence>MAALTLRRVSKSYQSVDVLKNIDIEVMSGEFLVLLGPSGCGKSTLLHSLAGLMSITSGDIIIDGKRVNDVPCHDRDIAMVFQSYALYPSMSVRGNISFPLEMRKVPAAERAAAVDKVATLLKITHLLDRKPGQLSGGQRQRVAIGRALVRDPRLFLFDEPLSNLDALLRVEMRTELKKLHKRIGKTTVYVTHDQVEAMTLASRIAILNNGVLQQVGTPSEVYDKPANLFVATFIGSPSMNLLPVKLISGRDHPTVRIEPNTGPGIEIPISDAVAAKLPIDVEMTMGIRPEWLSMPHTFVPETVVVDATVTLIEPTGPDEIALFSLAGHEISGRFAVDELPREGNVRLAFDMRKVRFFDKKTGDLLA</sequence>
<dbReference type="SMART" id="SM00382">
    <property type="entry name" value="AAA"/>
    <property type="match status" value="1"/>
</dbReference>
<dbReference type="Gene3D" id="3.40.50.300">
    <property type="entry name" value="P-loop containing nucleotide triphosphate hydrolases"/>
    <property type="match status" value="1"/>
</dbReference>
<dbReference type="PROSITE" id="PS50893">
    <property type="entry name" value="ABC_TRANSPORTER_2"/>
    <property type="match status" value="1"/>
</dbReference>
<accession>A0A158IBU8</accession>
<dbReference type="GO" id="GO:0140359">
    <property type="term" value="F:ABC-type transporter activity"/>
    <property type="evidence" value="ECO:0007669"/>
    <property type="project" value="InterPro"/>
</dbReference>
<evidence type="ECO:0000259" key="6">
    <source>
        <dbReference type="PROSITE" id="PS50893"/>
    </source>
</evidence>
<dbReference type="PROSITE" id="PS00211">
    <property type="entry name" value="ABC_TRANSPORTER_1"/>
    <property type="match status" value="1"/>
</dbReference>
<dbReference type="FunFam" id="3.40.50.300:FF:000042">
    <property type="entry name" value="Maltose/maltodextrin ABC transporter, ATP-binding protein"/>
    <property type="match status" value="1"/>
</dbReference>
<evidence type="ECO:0000256" key="5">
    <source>
        <dbReference type="ARBA" id="ARBA00022840"/>
    </source>
</evidence>
<evidence type="ECO:0000256" key="2">
    <source>
        <dbReference type="ARBA" id="ARBA00022475"/>
    </source>
</evidence>
<dbReference type="InterPro" id="IPR015855">
    <property type="entry name" value="ABC_transpr_MalK-like"/>
</dbReference>
<dbReference type="AlphaFoldDB" id="A0A158IBU8"/>
<dbReference type="SUPFAM" id="SSF52540">
    <property type="entry name" value="P-loop containing nucleoside triphosphate hydrolases"/>
    <property type="match status" value="1"/>
</dbReference>
<dbReference type="Pfam" id="PF00005">
    <property type="entry name" value="ABC_tran"/>
    <property type="match status" value="1"/>
</dbReference>